<organism evidence="1 2">
    <name type="scientific">Prescottella agglutinans</name>
    <dbReference type="NCBI Taxonomy" id="1644129"/>
    <lineage>
        <taxon>Bacteria</taxon>
        <taxon>Bacillati</taxon>
        <taxon>Actinomycetota</taxon>
        <taxon>Actinomycetes</taxon>
        <taxon>Mycobacteriales</taxon>
        <taxon>Nocardiaceae</taxon>
        <taxon>Prescottella</taxon>
    </lineage>
</organism>
<proteinExistence type="predicted"/>
<dbReference type="InterPro" id="IPR025332">
    <property type="entry name" value="DUF4238"/>
</dbReference>
<comment type="caution">
    <text evidence="1">The sequence shown here is derived from an EMBL/GenBank/DDBJ whole genome shotgun (WGS) entry which is preliminary data.</text>
</comment>
<sequence>MEPQLPNRHDSSTSRWPDDPMGWLTSLDRHAKVGAKHHIIPRFLLKRWANGAGQVQAFSRADNRFSQRSVADLAVRDFYTFVAIDGSSDSTYEEFLAKVEDPASEVVSRILSPLRRHGAALTVEQRHSLDLFVAFQFVRGPRTRREIEQIADFYGKTMSEGHVDNDELAKLEFVPHQNDHIRTMGNLAESVWMHLHRRPVHLLRLDRPLVWLSDEPVVVDADDTEDGHHPDCSLTMKELTRRARKARTKGGEFSTIVHVRPVRRRGLLDADAVLMPLSPHVVLAYGPQGERDINLRIHETTLNEDAATEFASELNSKIAVGALDVIVGPPNDPRFRHQQMPDPSPILHVCGPKSVASDALNKPLRRVRPSRYLRQA</sequence>
<reference evidence="1 2" key="1">
    <citation type="submission" date="2023-04" db="EMBL/GenBank/DDBJ databases">
        <title>Forest soil microbial communities from Buena Vista Peninsula, Colon Province, Panama.</title>
        <authorList>
            <person name="Bouskill N."/>
        </authorList>
    </citation>
    <scope>NUCLEOTIDE SEQUENCE [LARGE SCALE GENOMIC DNA]</scope>
    <source>
        <strain evidence="1 2">CFH S0262</strain>
    </source>
</reference>
<dbReference type="Pfam" id="PF14022">
    <property type="entry name" value="DUF4238"/>
    <property type="match status" value="1"/>
</dbReference>
<accession>A0ABT6M7Y4</accession>
<name>A0ABT6M7Y4_9NOCA</name>
<dbReference type="EMBL" id="JARXVC010000002">
    <property type="protein sequence ID" value="MDH6279876.1"/>
    <property type="molecule type" value="Genomic_DNA"/>
</dbReference>
<gene>
    <name evidence="1" type="ORF">M2280_001085</name>
</gene>
<evidence type="ECO:0000313" key="2">
    <source>
        <dbReference type="Proteomes" id="UP001160334"/>
    </source>
</evidence>
<evidence type="ECO:0000313" key="1">
    <source>
        <dbReference type="EMBL" id="MDH6279876.1"/>
    </source>
</evidence>
<protein>
    <recommendedName>
        <fullName evidence="3">DUF4238 domain-containing protein</fullName>
    </recommendedName>
</protein>
<dbReference type="Proteomes" id="UP001160334">
    <property type="component" value="Unassembled WGS sequence"/>
</dbReference>
<keyword evidence="2" id="KW-1185">Reference proteome</keyword>
<evidence type="ECO:0008006" key="3">
    <source>
        <dbReference type="Google" id="ProtNLM"/>
    </source>
</evidence>